<keyword evidence="2" id="KW-1185">Reference proteome</keyword>
<dbReference type="RefSeq" id="WP_134173463.1">
    <property type="nucleotide sequence ID" value="NZ_SODI01000001.1"/>
</dbReference>
<gene>
    <name evidence="1" type="ORF">E3T53_12650</name>
</gene>
<protein>
    <recommendedName>
        <fullName evidence="3">Hemagglutinin</fullName>
    </recommendedName>
</protein>
<evidence type="ECO:0008006" key="3">
    <source>
        <dbReference type="Google" id="ProtNLM"/>
    </source>
</evidence>
<dbReference type="Proteomes" id="UP000298218">
    <property type="component" value="Unassembled WGS sequence"/>
</dbReference>
<comment type="caution">
    <text evidence="1">The sequence shown here is derived from an EMBL/GenBank/DDBJ whole genome shotgun (WGS) entry which is preliminary data.</text>
</comment>
<evidence type="ECO:0000313" key="1">
    <source>
        <dbReference type="EMBL" id="TFD77106.1"/>
    </source>
</evidence>
<name>A0A4Y8KQE5_9MICO</name>
<organism evidence="1 2">
    <name type="scientific">Cryobacterium psychrophilum</name>
    <dbReference type="NCBI Taxonomy" id="41988"/>
    <lineage>
        <taxon>Bacteria</taxon>
        <taxon>Bacillati</taxon>
        <taxon>Actinomycetota</taxon>
        <taxon>Actinomycetes</taxon>
        <taxon>Micrococcales</taxon>
        <taxon>Microbacteriaceae</taxon>
        <taxon>Cryobacterium</taxon>
    </lineage>
</organism>
<evidence type="ECO:0000313" key="2">
    <source>
        <dbReference type="Proteomes" id="UP000298218"/>
    </source>
</evidence>
<dbReference type="OrthoDB" id="9764271at2"/>
<dbReference type="EMBL" id="SOHQ01000032">
    <property type="protein sequence ID" value="TFD77106.1"/>
    <property type="molecule type" value="Genomic_DNA"/>
</dbReference>
<dbReference type="AlphaFoldDB" id="A0A4Y8KQE5"/>
<accession>A0A4Y8KQE5</accession>
<reference evidence="1 2" key="1">
    <citation type="submission" date="2019-03" db="EMBL/GenBank/DDBJ databases">
        <title>Genomics of glacier-inhabiting Cryobacterium strains.</title>
        <authorList>
            <person name="Liu Q."/>
            <person name="Xin Y.-H."/>
        </authorList>
    </citation>
    <scope>NUCLEOTIDE SEQUENCE [LARGE SCALE GENOMIC DNA]</scope>
    <source>
        <strain evidence="1 2">CGMCC 1.4292</strain>
    </source>
</reference>
<sequence>MNIKKVLGTALAVTLAATLLVAVSPATQAEAANASFFDPGNIISDAVFFDGGSMSAGSVQTFLSDRVTTCRSGYTCLKDYRQDTPTKSAIAGRCAEYSGRTSESAADIIAKVGVACGISQKAILVLLEKEQGLVSDTWPTSRQYRSATGYGCPDTADCDANYYGFFNQVYAAALQFQYYAANPTRWNHVPGRVNSVRFHPNSACGSSSVFIQNQATAGLYNYTPYQPNRAALSNLYGTGDSCSSYGNRNFWRMFSDWFGDPTTGTSLLRTNADATVYLISGQNKYPVTSASVLTALAPLGKLGYVSQSYLDRYTTAHVVGRAIRSNAGTIYFYDGGVKLPFSSCGQAVDYGASCASDGYVQLTDEQINAFQSGPVLSSILGTVEGSRYHIKGGKKAEILDDESQSLAGISGSMNVLTENAVAALPLTMPIIRDGAFVRSRSTGSSYLLSGGLRYGVKAGSESSLGVTPRTFGSLVSASLLMVPAAPANFGGLVRAAGTGPITAVSSEGRYELAAGGVKALTVPVPQALIDSYESRGTVAAGSFVKSPNEASVYVVMPSDIRPISGWDALLALTPDGNPVITTVRSDVIAAFAVGPVALRAGTLVRSPEDATVFFVNGVTSRIALSSFQFPTEAGFTDFTYSTQERILAYPLSDKLMTFGLACGTAKFVAAGGQVHAVDTTQEGLYPFVYVPMDQFTCGQLNRGSAASNLIRTPDGSVYLLEAGKKRPISSMARLGELSVNATWLEVKPAFAAAIPTGANA</sequence>
<proteinExistence type="predicted"/>